<keyword evidence="2" id="KW-1185">Reference proteome</keyword>
<dbReference type="Proteomes" id="UP000603453">
    <property type="component" value="Unassembled WGS sequence"/>
</dbReference>
<dbReference type="EMBL" id="JAEPRD010000050">
    <property type="protein sequence ID" value="KAG2203592.1"/>
    <property type="molecule type" value="Genomic_DNA"/>
</dbReference>
<evidence type="ECO:0000313" key="2">
    <source>
        <dbReference type="Proteomes" id="UP000603453"/>
    </source>
</evidence>
<proteinExistence type="predicted"/>
<evidence type="ECO:0000313" key="1">
    <source>
        <dbReference type="EMBL" id="KAG2203592.1"/>
    </source>
</evidence>
<organism evidence="1 2">
    <name type="scientific">Mucor saturninus</name>
    <dbReference type="NCBI Taxonomy" id="64648"/>
    <lineage>
        <taxon>Eukaryota</taxon>
        <taxon>Fungi</taxon>
        <taxon>Fungi incertae sedis</taxon>
        <taxon>Mucoromycota</taxon>
        <taxon>Mucoromycotina</taxon>
        <taxon>Mucoromycetes</taxon>
        <taxon>Mucorales</taxon>
        <taxon>Mucorineae</taxon>
        <taxon>Mucoraceae</taxon>
        <taxon>Mucor</taxon>
    </lineage>
</organism>
<sequence length="350" mass="40495">MPKDFKELSLYKKAALLVDSCGSKDILDFRQSCIIPQILEAITNRITKKLHVLLIPLHKAKEHALLKKISKAKKKMDDFIESIESISVVKSANELVFIKMLVEKFVVLLKYDHLKRDHNECWYRVNVYSETFNLLFLSSNLFESKRAECESSPTLTTGISSSCSVSSIFETLSCPCEKNMIRDASTVADLVRSSSLNYWLTLLPYKECSYYIESIFCHFNKLTLRIYGTKLNDGRLMHYVKKETINPNNGSGSQLADYITTILSLFRHVLINLKKITIMCEIALQDDLNYLKNSTSHNTFREDSPDSSATKVWETNERKTRIMNKIEDAIKDLEETDDEQYIRTYWEDLE</sequence>
<dbReference type="AlphaFoldDB" id="A0A8H7R4B4"/>
<protein>
    <submittedName>
        <fullName evidence="1">Uncharacterized protein</fullName>
    </submittedName>
</protein>
<reference evidence="1" key="1">
    <citation type="submission" date="2020-12" db="EMBL/GenBank/DDBJ databases">
        <title>Metabolic potential, ecology and presence of endohyphal bacteria is reflected in genomic diversity of Mucoromycotina.</title>
        <authorList>
            <person name="Muszewska A."/>
            <person name="Okrasinska A."/>
            <person name="Steczkiewicz K."/>
            <person name="Drgas O."/>
            <person name="Orlowska M."/>
            <person name="Perlinska-Lenart U."/>
            <person name="Aleksandrzak-Piekarczyk T."/>
            <person name="Szatraj K."/>
            <person name="Zielenkiewicz U."/>
            <person name="Pilsyk S."/>
            <person name="Malc E."/>
            <person name="Mieczkowski P."/>
            <person name="Kruszewska J.S."/>
            <person name="Biernat P."/>
            <person name="Pawlowska J."/>
        </authorList>
    </citation>
    <scope>NUCLEOTIDE SEQUENCE</scope>
    <source>
        <strain evidence="1">WA0000017839</strain>
    </source>
</reference>
<dbReference type="OrthoDB" id="2269335at2759"/>
<name>A0A8H7R4B4_9FUNG</name>
<accession>A0A8H7R4B4</accession>
<gene>
    <name evidence="1" type="ORF">INT47_011686</name>
</gene>
<comment type="caution">
    <text evidence="1">The sequence shown here is derived from an EMBL/GenBank/DDBJ whole genome shotgun (WGS) entry which is preliminary data.</text>
</comment>